<name>A0A6J5NY31_9CAUD</name>
<gene>
    <name evidence="1" type="ORF">UFOVP807_40</name>
</gene>
<feature type="non-terminal residue" evidence="1">
    <location>
        <position position="152"/>
    </location>
</feature>
<evidence type="ECO:0000313" key="1">
    <source>
        <dbReference type="EMBL" id="CAB4163722.1"/>
    </source>
</evidence>
<sequence>MSEIDDGDLAPEYHQNKKNIPAKVFTGLSYVIVTAVEGGHYTRDDYREWKEYAHADQADGSFRAGVTVIPNRQGPYAHMSPVPEIRVTPEWFHAQLTKLVTKSMDLLDDDGKSAPLRGRLLKNAVLLLMGDDEVAGDCDVIDSGALLQAAVY</sequence>
<dbReference type="EMBL" id="LR796757">
    <property type="protein sequence ID" value="CAB4163722.1"/>
    <property type="molecule type" value="Genomic_DNA"/>
</dbReference>
<organism evidence="1">
    <name type="scientific">uncultured Caudovirales phage</name>
    <dbReference type="NCBI Taxonomy" id="2100421"/>
    <lineage>
        <taxon>Viruses</taxon>
        <taxon>Duplodnaviria</taxon>
        <taxon>Heunggongvirae</taxon>
        <taxon>Uroviricota</taxon>
        <taxon>Caudoviricetes</taxon>
        <taxon>Peduoviridae</taxon>
        <taxon>Maltschvirus</taxon>
        <taxon>Maltschvirus maltsch</taxon>
    </lineage>
</organism>
<protein>
    <submittedName>
        <fullName evidence="1">Uncharacterized protein</fullName>
    </submittedName>
</protein>
<proteinExistence type="predicted"/>
<reference evidence="1" key="1">
    <citation type="submission" date="2020-04" db="EMBL/GenBank/DDBJ databases">
        <authorList>
            <person name="Chiriac C."/>
            <person name="Salcher M."/>
            <person name="Ghai R."/>
            <person name="Kavagutti S V."/>
        </authorList>
    </citation>
    <scope>NUCLEOTIDE SEQUENCE</scope>
</reference>
<accession>A0A6J5NY31</accession>